<keyword evidence="1" id="KW-0489">Methyltransferase</keyword>
<dbReference type="PROSITE" id="PS51192">
    <property type="entry name" value="HELICASE_ATP_BIND_1"/>
    <property type="match status" value="1"/>
</dbReference>
<dbReference type="GO" id="GO:0016787">
    <property type="term" value="F:hydrolase activity"/>
    <property type="evidence" value="ECO:0007669"/>
    <property type="project" value="UniProtKB-KW"/>
</dbReference>
<dbReference type="SUPFAM" id="SSF53335">
    <property type="entry name" value="S-adenosyl-L-methionine-dependent methyltransferases"/>
    <property type="match status" value="1"/>
</dbReference>
<name>A0A6J5Z626_9ZZZZ</name>
<reference evidence="8" key="1">
    <citation type="submission" date="2020-05" db="EMBL/GenBank/DDBJ databases">
        <authorList>
            <person name="Chiriac C."/>
            <person name="Salcher M."/>
            <person name="Ghai R."/>
            <person name="Kavagutti S V."/>
        </authorList>
    </citation>
    <scope>NUCLEOTIDE SEQUENCE</scope>
</reference>
<organism evidence="8">
    <name type="scientific">freshwater metagenome</name>
    <dbReference type="NCBI Taxonomy" id="449393"/>
    <lineage>
        <taxon>unclassified sequences</taxon>
        <taxon>metagenomes</taxon>
        <taxon>ecological metagenomes</taxon>
    </lineage>
</organism>
<keyword evidence="2" id="KW-0808">Transferase</keyword>
<dbReference type="Pfam" id="PF00271">
    <property type="entry name" value="Helicase_C"/>
    <property type="match status" value="1"/>
</dbReference>
<dbReference type="PANTHER" id="PTHR45626:SF17">
    <property type="entry name" value="HELICASE-LIKE TRANSCRIPTION FACTOR"/>
    <property type="match status" value="1"/>
</dbReference>
<dbReference type="GO" id="GO:0008170">
    <property type="term" value="F:N-methyltransferase activity"/>
    <property type="evidence" value="ECO:0007669"/>
    <property type="project" value="InterPro"/>
</dbReference>
<dbReference type="PANTHER" id="PTHR45626">
    <property type="entry name" value="TRANSCRIPTION TERMINATION FACTOR 2-RELATED"/>
    <property type="match status" value="1"/>
</dbReference>
<evidence type="ECO:0000313" key="8">
    <source>
        <dbReference type="EMBL" id="CAB4336848.1"/>
    </source>
</evidence>
<evidence type="ECO:0000256" key="6">
    <source>
        <dbReference type="ARBA" id="ARBA00022840"/>
    </source>
</evidence>
<evidence type="ECO:0000256" key="2">
    <source>
        <dbReference type="ARBA" id="ARBA00022679"/>
    </source>
</evidence>
<dbReference type="InterPro" id="IPR029063">
    <property type="entry name" value="SAM-dependent_MTases_sf"/>
</dbReference>
<dbReference type="InterPro" id="IPR027417">
    <property type="entry name" value="P-loop_NTPase"/>
</dbReference>
<evidence type="ECO:0000256" key="5">
    <source>
        <dbReference type="ARBA" id="ARBA00022806"/>
    </source>
</evidence>
<dbReference type="GO" id="GO:0032259">
    <property type="term" value="P:methylation"/>
    <property type="evidence" value="ECO:0007669"/>
    <property type="project" value="UniProtKB-KW"/>
</dbReference>
<keyword evidence="3" id="KW-0547">Nucleotide-binding</keyword>
<dbReference type="InterPro" id="IPR000330">
    <property type="entry name" value="SNF2_N"/>
</dbReference>
<dbReference type="SMART" id="SM00487">
    <property type="entry name" value="DEXDc"/>
    <property type="match status" value="1"/>
</dbReference>
<dbReference type="GO" id="GO:0008094">
    <property type="term" value="F:ATP-dependent activity, acting on DNA"/>
    <property type="evidence" value="ECO:0007669"/>
    <property type="project" value="TreeGrafter"/>
</dbReference>
<dbReference type="Pfam" id="PF01555">
    <property type="entry name" value="N6_N4_Mtase"/>
    <property type="match status" value="1"/>
</dbReference>
<dbReference type="Pfam" id="PF00176">
    <property type="entry name" value="SNF2-rel_dom"/>
    <property type="match status" value="1"/>
</dbReference>
<keyword evidence="5" id="KW-0347">Helicase</keyword>
<dbReference type="GO" id="GO:0006281">
    <property type="term" value="P:DNA repair"/>
    <property type="evidence" value="ECO:0007669"/>
    <property type="project" value="TreeGrafter"/>
</dbReference>
<evidence type="ECO:0000259" key="7">
    <source>
        <dbReference type="PROSITE" id="PS51192"/>
    </source>
</evidence>
<keyword evidence="4" id="KW-0378">Hydrolase</keyword>
<dbReference type="InterPro" id="IPR001650">
    <property type="entry name" value="Helicase_C-like"/>
</dbReference>
<dbReference type="Gene3D" id="3.40.50.150">
    <property type="entry name" value="Vaccinia Virus protein VP39"/>
    <property type="match status" value="1"/>
</dbReference>
<accession>A0A6J5Z626</accession>
<gene>
    <name evidence="8" type="ORF">UFOPK3522_00252</name>
</gene>
<dbReference type="GO" id="GO:0005634">
    <property type="term" value="C:nucleus"/>
    <property type="evidence" value="ECO:0007669"/>
    <property type="project" value="TreeGrafter"/>
</dbReference>
<evidence type="ECO:0000256" key="4">
    <source>
        <dbReference type="ARBA" id="ARBA00022801"/>
    </source>
</evidence>
<dbReference type="PRINTS" id="PR00508">
    <property type="entry name" value="S21N4MTFRASE"/>
</dbReference>
<proteinExistence type="predicted"/>
<keyword evidence="6" id="KW-0067">ATP-binding</keyword>
<dbReference type="InterPro" id="IPR014001">
    <property type="entry name" value="Helicase_ATP-bd"/>
</dbReference>
<dbReference type="GO" id="GO:0004386">
    <property type="term" value="F:helicase activity"/>
    <property type="evidence" value="ECO:0007669"/>
    <property type="project" value="UniProtKB-KW"/>
</dbReference>
<protein>
    <submittedName>
        <fullName evidence="8">Unannotated protein</fullName>
    </submittedName>
</protein>
<dbReference type="SUPFAM" id="SSF52540">
    <property type="entry name" value="P-loop containing nucleoside triphosphate hydrolases"/>
    <property type="match status" value="2"/>
</dbReference>
<sequence>MSHLFPFQQQIVDWSLDRDCSAIFADTGLGKALMQITWAHEIAERTGGRVLILAPLAVASQTAREAVKFGIADVAASRTPDDTTACIVITNYERLHLYRDIEWAGLVLDESSILKSVDSHTRDDLTKWGKTIRYRLCCTATPAPNDHTELGNHAEFLGVMTRQQMLGEFFVHDEDQVAVQHWRLKGHAHRLFWQWVAGWAIAVRRPSDLGHEDGGYSLPPLLVDHEWVDDDRQSDDRLFAVEARTLDERREARLASTDDRVAACAVAVASEPNEPWIIWCDYNRESEALRRAIPDAVEIRGSDTAERKEQALLDFAEGRIRVLITKPTIAGFGLNWQHCARVCFVGLSDSYEQWYQAVRRCWRFGQTRPVHVRVFAGEGERAVIENVQRKAREAEHMMEQIVRYLADARAAKQPGEYQRDIATGDGWTLHLGDCVDVVQELDRDSLGLSVFSPPFPGMYVYSASERDMGNTHDLREFAGMMRPLAVGLFSATMPGRSCAIHLCQTTAQKVRDGYVGVKDFRGNVIKTMQRAGWIYYGEVCIDKDPQIKAIRTKDQGLLFKSLARDSSVMHMALADYVLQFKKPGQNEVPIKAGISERYGNPDGWITQEEWIEWAAPVWYRAGKDYPGGIRETDVLNVANARDERDERHMAPLQLGVIERCVKLWSAPGDLVYSPFAGVGSEGVVSLQLGRRFVGSELKPSYWRTACRNLGDSVSQLSLSTQEAS</sequence>
<dbReference type="GO" id="GO:0003677">
    <property type="term" value="F:DNA binding"/>
    <property type="evidence" value="ECO:0007669"/>
    <property type="project" value="InterPro"/>
</dbReference>
<dbReference type="GO" id="GO:0005524">
    <property type="term" value="F:ATP binding"/>
    <property type="evidence" value="ECO:0007669"/>
    <property type="project" value="UniProtKB-KW"/>
</dbReference>
<dbReference type="EMBL" id="CAESAO010000011">
    <property type="protein sequence ID" value="CAB4336848.1"/>
    <property type="molecule type" value="Genomic_DNA"/>
</dbReference>
<dbReference type="Gene3D" id="3.40.50.300">
    <property type="entry name" value="P-loop containing nucleotide triphosphate hydrolases"/>
    <property type="match status" value="2"/>
</dbReference>
<feature type="domain" description="Helicase ATP-binding" evidence="7">
    <location>
        <begin position="23"/>
        <end position="160"/>
    </location>
</feature>
<dbReference type="InterPro" id="IPR001091">
    <property type="entry name" value="RM_Methyltransferase"/>
</dbReference>
<dbReference type="InterPro" id="IPR050628">
    <property type="entry name" value="SNF2_RAD54_helicase_TF"/>
</dbReference>
<evidence type="ECO:0000256" key="3">
    <source>
        <dbReference type="ARBA" id="ARBA00022741"/>
    </source>
</evidence>
<dbReference type="AlphaFoldDB" id="A0A6J5Z626"/>
<dbReference type="InterPro" id="IPR002941">
    <property type="entry name" value="DNA_methylase_N4/N6"/>
</dbReference>
<evidence type="ECO:0000256" key="1">
    <source>
        <dbReference type="ARBA" id="ARBA00022603"/>
    </source>
</evidence>